<sequence length="151" mass="15935">MDARGDLYAPFAPRTARIVAAVLLVVVAAACLALVAFLPSTAAQAVTTADRAGFVVFAALLGAILVRQAMVRAVPDDEGLTVRNLFLTRRVSWTEIVSVRFGGGRAWAQLDLDDGETLAVMAIQGADGARGLAESRRLAALVARHEPRPPD</sequence>
<feature type="domain" description="Low molecular weight protein antigen 6 PH" evidence="2">
    <location>
        <begin position="76"/>
        <end position="138"/>
    </location>
</feature>
<dbReference type="KEGG" id="bcv:Bcav_2055"/>
<keyword evidence="1" id="KW-0472">Membrane</keyword>
<evidence type="ECO:0000313" key="3">
    <source>
        <dbReference type="EMBL" id="ACQ80310.1"/>
    </source>
</evidence>
<dbReference type="eggNOG" id="ENOG50331K6">
    <property type="taxonomic scope" value="Bacteria"/>
</dbReference>
<gene>
    <name evidence="3" type="ordered locus">Bcav_2055</name>
</gene>
<proteinExistence type="predicted"/>
<dbReference type="OrthoDB" id="3824918at2"/>
<dbReference type="EMBL" id="CP001618">
    <property type="protein sequence ID" value="ACQ80310.1"/>
    <property type="molecule type" value="Genomic_DNA"/>
</dbReference>
<dbReference type="PROSITE" id="PS51257">
    <property type="entry name" value="PROKAR_LIPOPROTEIN"/>
    <property type="match status" value="1"/>
</dbReference>
<dbReference type="AlphaFoldDB" id="C5C6A4"/>
<keyword evidence="1" id="KW-1133">Transmembrane helix</keyword>
<dbReference type="InterPro" id="IPR019692">
    <property type="entry name" value="CFP-6_PH"/>
</dbReference>
<dbReference type="STRING" id="471853.Bcav_2055"/>
<evidence type="ECO:0000259" key="2">
    <source>
        <dbReference type="Pfam" id="PF10756"/>
    </source>
</evidence>
<dbReference type="Proteomes" id="UP000007962">
    <property type="component" value="Chromosome"/>
</dbReference>
<dbReference type="HOGENOM" id="CLU_110740_2_1_11"/>
<reference evidence="3 4" key="1">
    <citation type="journal article" date="2009" name="Stand. Genomic Sci.">
        <title>Complete genome sequence of Beutenbergia cavernae type strain (HKI 0122).</title>
        <authorList>
            <person name="Land M."/>
            <person name="Pukall R."/>
            <person name="Abt B."/>
            <person name="Goker M."/>
            <person name="Rohde M."/>
            <person name="Glavina Del Rio T."/>
            <person name="Tice H."/>
            <person name="Copeland A."/>
            <person name="Cheng J.F."/>
            <person name="Lucas S."/>
            <person name="Chen F."/>
            <person name="Nolan M."/>
            <person name="Bruce D."/>
            <person name="Goodwin L."/>
            <person name="Pitluck S."/>
            <person name="Ivanova N."/>
            <person name="Mavromatis K."/>
            <person name="Ovchinnikova G."/>
            <person name="Pati A."/>
            <person name="Chen A."/>
            <person name="Palaniappan K."/>
            <person name="Hauser L."/>
            <person name="Chang Y.J."/>
            <person name="Jefferies C.C."/>
            <person name="Saunders E."/>
            <person name="Brettin T."/>
            <person name="Detter J.C."/>
            <person name="Han C."/>
            <person name="Chain P."/>
            <person name="Bristow J."/>
            <person name="Eisen J.A."/>
            <person name="Markowitz V."/>
            <person name="Hugenholtz P."/>
            <person name="Kyrpides N.C."/>
            <person name="Klenk H.P."/>
            <person name="Lapidus A."/>
        </authorList>
    </citation>
    <scope>NUCLEOTIDE SEQUENCE [LARGE SCALE GENOMIC DNA]</scope>
    <source>
        <strain evidence="4">ATCC BAA-8 / DSM 12333 / NBRC 16432</strain>
    </source>
</reference>
<evidence type="ECO:0000313" key="4">
    <source>
        <dbReference type="Proteomes" id="UP000007962"/>
    </source>
</evidence>
<evidence type="ECO:0000256" key="1">
    <source>
        <dbReference type="SAM" id="Phobius"/>
    </source>
</evidence>
<dbReference type="RefSeq" id="WP_015882550.1">
    <property type="nucleotide sequence ID" value="NC_012669.1"/>
</dbReference>
<name>C5C6A4_BEUC1</name>
<feature type="transmembrane region" description="Helical" evidence="1">
    <location>
        <begin position="52"/>
        <end position="70"/>
    </location>
</feature>
<keyword evidence="1" id="KW-0812">Transmembrane</keyword>
<accession>C5C6A4</accession>
<dbReference type="Pfam" id="PF10756">
    <property type="entry name" value="bPH_6"/>
    <property type="match status" value="1"/>
</dbReference>
<organism evidence="3 4">
    <name type="scientific">Beutenbergia cavernae (strain ATCC BAA-8 / DSM 12333 / CCUG 43141 / JCM 11478 / NBRC 16432 / NCIMB 13614 / HKI 0122)</name>
    <dbReference type="NCBI Taxonomy" id="471853"/>
    <lineage>
        <taxon>Bacteria</taxon>
        <taxon>Bacillati</taxon>
        <taxon>Actinomycetota</taxon>
        <taxon>Actinomycetes</taxon>
        <taxon>Micrococcales</taxon>
        <taxon>Beutenbergiaceae</taxon>
        <taxon>Beutenbergia</taxon>
    </lineage>
</organism>
<keyword evidence="4" id="KW-1185">Reference proteome</keyword>
<protein>
    <recommendedName>
        <fullName evidence="2">Low molecular weight protein antigen 6 PH domain-containing protein</fullName>
    </recommendedName>
</protein>